<gene>
    <name evidence="1" type="ORF">HPHI1048_LOCUS24043</name>
</gene>
<proteinExistence type="predicted"/>
<dbReference type="Gene3D" id="3.60.21.10">
    <property type="match status" value="1"/>
</dbReference>
<dbReference type="AlphaFoldDB" id="A0A7S0I2M8"/>
<dbReference type="EMBL" id="HBEO01035478">
    <property type="protein sequence ID" value="CAD8509159.1"/>
    <property type="molecule type" value="Transcribed_RNA"/>
</dbReference>
<accession>A0A7S0I2M8</accession>
<dbReference type="InterPro" id="IPR051918">
    <property type="entry name" value="STPP_CPPED1"/>
</dbReference>
<evidence type="ECO:0000313" key="1">
    <source>
        <dbReference type="EMBL" id="CAD8509159.1"/>
    </source>
</evidence>
<reference evidence="1" key="1">
    <citation type="submission" date="2021-01" db="EMBL/GenBank/DDBJ databases">
        <authorList>
            <person name="Corre E."/>
            <person name="Pelletier E."/>
            <person name="Niang G."/>
            <person name="Scheremetjew M."/>
            <person name="Finn R."/>
            <person name="Kale V."/>
            <person name="Holt S."/>
            <person name="Cochrane G."/>
            <person name="Meng A."/>
            <person name="Brown T."/>
            <person name="Cohen L."/>
        </authorList>
    </citation>
    <scope>NUCLEOTIDE SEQUENCE</scope>
    <source>
        <strain evidence="1">CCMP325</strain>
    </source>
</reference>
<name>A0A7S0I2M8_9CRYP</name>
<organism evidence="1">
    <name type="scientific">Hanusia phi</name>
    <dbReference type="NCBI Taxonomy" id="3032"/>
    <lineage>
        <taxon>Eukaryota</taxon>
        <taxon>Cryptophyceae</taxon>
        <taxon>Pyrenomonadales</taxon>
        <taxon>Geminigeraceae</taxon>
        <taxon>Hanusia</taxon>
    </lineage>
</organism>
<dbReference type="InterPro" id="IPR029052">
    <property type="entry name" value="Metallo-depent_PP-like"/>
</dbReference>
<evidence type="ECO:0008006" key="2">
    <source>
        <dbReference type="Google" id="ProtNLM"/>
    </source>
</evidence>
<dbReference type="PANTHER" id="PTHR43143">
    <property type="entry name" value="METALLOPHOSPHOESTERASE, CALCINEURIN SUPERFAMILY"/>
    <property type="match status" value="1"/>
</dbReference>
<sequence>MANRSPKLQTPKMIAIDKSIKDHDCTPEFHVAVLGDLHLDPSDMELHDEGRKHIVDLLRDKPNSHMVSLGDLGAYGSAGTSENFEFTKKWLDSFKIDLDIVTGNHDLEGVDEFFSDKENLEAWMKAFNKRTPYFCTEIAEKVLCVGLSTVRFRDTSYSSHEVYVDQEQIEWFDRVLEHHSAKDGWKVLVFTHAPIMGSGLRTLQGVHIKNGCAWINHTEEKTRRKFFELCNKHACIRAWFSGHFHLSHDYEESITINGDHDVAFVQVGVIGEKSMRDGRRQTRLVRGDSKGIRIFTVNHHQGGGERLDMEMIFGEEGKPDKIHFPKEHDEWIVPSSAGWFSARTPSAEDGCFLDSFLSENPDADLVPVSSVLAEKKDVVCWWHMADGRVLGVHDGLLVEYDPTTLAPLGVVVEEKAMAGKELMIVDNGNVAMLVSEGPEGVKTEVIHPNDDGSYWRKFQRNKMARIRQKQREEMAKKAAERLFMNRSAGDRLRSLLADKIADDSSRAEALKLLDEVLKQSQTSLSKPVLENAK</sequence>
<dbReference type="PANTHER" id="PTHR43143:SF4">
    <property type="entry name" value="CALCINEURIN-LIKE PHOSPHOESTERASE DOMAIN-CONTAINING PROTEIN"/>
    <property type="match status" value="1"/>
</dbReference>
<protein>
    <recommendedName>
        <fullName evidence="2">Calcineurin-like phosphoesterase domain-containing protein</fullName>
    </recommendedName>
</protein>
<dbReference type="SUPFAM" id="SSF56300">
    <property type="entry name" value="Metallo-dependent phosphatases"/>
    <property type="match status" value="1"/>
</dbReference>